<dbReference type="STRING" id="1774969.AUC69_15460"/>
<evidence type="ECO:0000313" key="2">
    <source>
        <dbReference type="Proteomes" id="UP000094472"/>
    </source>
</evidence>
<dbReference type="Proteomes" id="UP000094472">
    <property type="component" value="Unassembled WGS sequence"/>
</dbReference>
<dbReference type="AlphaFoldDB" id="A0A1E3VRM1"/>
<accession>A0A1E3VRM1</accession>
<evidence type="ECO:0000313" key="1">
    <source>
        <dbReference type="EMBL" id="ODR96162.1"/>
    </source>
</evidence>
<reference evidence="1 2" key="1">
    <citation type="journal article" date="2016" name="Environ. Microbiol.">
        <title>New Methyloceanibacter diversity from North Sea sediments includes methanotroph containing solely the soluble methane monooxygenase.</title>
        <authorList>
            <person name="Vekeman B."/>
            <person name="Kerckhof F.M."/>
            <person name="Cremers G."/>
            <person name="de Vos P."/>
            <person name="Vandamme P."/>
            <person name="Boon N."/>
            <person name="Op den Camp H.J."/>
            <person name="Heylen K."/>
        </authorList>
    </citation>
    <scope>NUCLEOTIDE SEQUENCE [LARGE SCALE GENOMIC DNA]</scope>
    <source>
        <strain evidence="1 2">R-67175</strain>
    </source>
</reference>
<name>A0A1E3VRM1_9HYPH</name>
<protein>
    <submittedName>
        <fullName evidence="1">Uncharacterized protein</fullName>
    </submittedName>
</protein>
<gene>
    <name evidence="1" type="ORF">AUC69_15460</name>
</gene>
<organism evidence="1 2">
    <name type="scientific">Methyloceanibacter superfactus</name>
    <dbReference type="NCBI Taxonomy" id="1774969"/>
    <lineage>
        <taxon>Bacteria</taxon>
        <taxon>Pseudomonadati</taxon>
        <taxon>Pseudomonadota</taxon>
        <taxon>Alphaproteobacteria</taxon>
        <taxon>Hyphomicrobiales</taxon>
        <taxon>Hyphomicrobiaceae</taxon>
        <taxon>Methyloceanibacter</taxon>
    </lineage>
</organism>
<keyword evidence="2" id="KW-1185">Reference proteome</keyword>
<sequence length="89" mass="9749">MEVRITDGREVADGVVTEILPLTDTLPKEFQNTFKPSDRNQLAKIKISAPSPFPLNQKVSVSRHMPLGGLVEIRKLLGLSDAQVATRAP</sequence>
<proteinExistence type="predicted"/>
<comment type="caution">
    <text evidence="1">The sequence shown here is derived from an EMBL/GenBank/DDBJ whole genome shotgun (WGS) entry which is preliminary data.</text>
</comment>
<dbReference type="EMBL" id="LPWF01000030">
    <property type="protein sequence ID" value="ODR96162.1"/>
    <property type="molecule type" value="Genomic_DNA"/>
</dbReference>